<organism evidence="1 2">
    <name type="scientific">Candidatus Schekmanbacteria bacterium RBG_13_48_7</name>
    <dbReference type="NCBI Taxonomy" id="1817878"/>
    <lineage>
        <taxon>Bacteria</taxon>
        <taxon>Candidatus Schekmaniibacteriota</taxon>
    </lineage>
</organism>
<dbReference type="AlphaFoldDB" id="A0A1F7RW53"/>
<reference evidence="1 2" key="1">
    <citation type="journal article" date="2016" name="Nat. Commun.">
        <title>Thousands of microbial genomes shed light on interconnected biogeochemical processes in an aquifer system.</title>
        <authorList>
            <person name="Anantharaman K."/>
            <person name="Brown C.T."/>
            <person name="Hug L.A."/>
            <person name="Sharon I."/>
            <person name="Castelle C.J."/>
            <person name="Probst A.J."/>
            <person name="Thomas B.C."/>
            <person name="Singh A."/>
            <person name="Wilkins M.J."/>
            <person name="Karaoz U."/>
            <person name="Brodie E.L."/>
            <person name="Williams K.H."/>
            <person name="Hubbard S.S."/>
            <person name="Banfield J.F."/>
        </authorList>
    </citation>
    <scope>NUCLEOTIDE SEQUENCE [LARGE SCALE GENOMIC DNA]</scope>
</reference>
<evidence type="ECO:0000313" key="2">
    <source>
        <dbReference type="Proteomes" id="UP000179266"/>
    </source>
</evidence>
<sequence>MDLIFACDENPIFEPESRMRNNINLQNSNSSLYLNSLNPDIFYKSDNLPKSLIKKLPGNESNQRAAQLTNLSVVTMENTVRFTFNIDGKFDININEILEQDCLWLQLKMNPVKKGIKMFPELQSILVAGLEIKELKQNNLQILIKMKTDQFDYTFHKDLKRLSINIKAAIDHVD</sequence>
<evidence type="ECO:0000313" key="1">
    <source>
        <dbReference type="EMBL" id="OGL45288.1"/>
    </source>
</evidence>
<accession>A0A1F7RW53</accession>
<gene>
    <name evidence="1" type="ORF">A2161_01565</name>
</gene>
<dbReference type="EMBL" id="MGDD01000185">
    <property type="protein sequence ID" value="OGL45288.1"/>
    <property type="molecule type" value="Genomic_DNA"/>
</dbReference>
<protein>
    <submittedName>
        <fullName evidence="1">Uncharacterized protein</fullName>
    </submittedName>
</protein>
<proteinExistence type="predicted"/>
<dbReference type="Proteomes" id="UP000179266">
    <property type="component" value="Unassembled WGS sequence"/>
</dbReference>
<name>A0A1F7RW53_9BACT</name>
<comment type="caution">
    <text evidence="1">The sequence shown here is derived from an EMBL/GenBank/DDBJ whole genome shotgun (WGS) entry which is preliminary data.</text>
</comment>